<evidence type="ECO:0000313" key="2">
    <source>
        <dbReference type="Proteomes" id="UP000238479"/>
    </source>
</evidence>
<name>A0A2P6RZB1_ROSCH</name>
<reference evidence="1 2" key="1">
    <citation type="journal article" date="2018" name="Nat. Genet.">
        <title>The Rosa genome provides new insights in the design of modern roses.</title>
        <authorList>
            <person name="Bendahmane M."/>
        </authorList>
    </citation>
    <scope>NUCLEOTIDE SEQUENCE [LARGE SCALE GENOMIC DNA]</scope>
    <source>
        <strain evidence="2">cv. Old Blush</strain>
    </source>
</reference>
<gene>
    <name evidence="1" type="ORF">RchiOBHm_Chr2g0148041</name>
</gene>
<dbReference type="Proteomes" id="UP000238479">
    <property type="component" value="Chromosome 2"/>
</dbReference>
<accession>A0A2P6RZB1</accession>
<keyword evidence="2" id="KW-1185">Reference proteome</keyword>
<organism evidence="1 2">
    <name type="scientific">Rosa chinensis</name>
    <name type="common">China rose</name>
    <dbReference type="NCBI Taxonomy" id="74649"/>
    <lineage>
        <taxon>Eukaryota</taxon>
        <taxon>Viridiplantae</taxon>
        <taxon>Streptophyta</taxon>
        <taxon>Embryophyta</taxon>
        <taxon>Tracheophyta</taxon>
        <taxon>Spermatophyta</taxon>
        <taxon>Magnoliopsida</taxon>
        <taxon>eudicotyledons</taxon>
        <taxon>Gunneridae</taxon>
        <taxon>Pentapetalae</taxon>
        <taxon>rosids</taxon>
        <taxon>fabids</taxon>
        <taxon>Rosales</taxon>
        <taxon>Rosaceae</taxon>
        <taxon>Rosoideae</taxon>
        <taxon>Rosoideae incertae sedis</taxon>
        <taxon>Rosa</taxon>
    </lineage>
</organism>
<comment type="caution">
    <text evidence="1">The sequence shown here is derived from an EMBL/GenBank/DDBJ whole genome shotgun (WGS) entry which is preliminary data.</text>
</comment>
<proteinExistence type="predicted"/>
<dbReference type="Gramene" id="PRQ51762">
    <property type="protein sequence ID" value="PRQ51762"/>
    <property type="gene ID" value="RchiOBHm_Chr2g0148041"/>
</dbReference>
<dbReference type="EMBL" id="PDCK01000040">
    <property type="protein sequence ID" value="PRQ51762.1"/>
    <property type="molecule type" value="Genomic_DNA"/>
</dbReference>
<evidence type="ECO:0000313" key="1">
    <source>
        <dbReference type="EMBL" id="PRQ51762.1"/>
    </source>
</evidence>
<protein>
    <submittedName>
        <fullName evidence="1">Uncharacterized protein</fullName>
    </submittedName>
</protein>
<sequence>MILAQYLGKDHMLPIVSRSFEAAGAFEDFVESDYGEVDCIHPLCEPAVNQLCFTVLHMVDLLFYVWKISSNIKHFLITIVLGSRGLKNAL</sequence>
<dbReference type="AlphaFoldDB" id="A0A2P6RZB1"/>